<accession>E7AB64</accession>
<dbReference type="KEGG" id="hfe:HFELIS_07400"/>
<dbReference type="AlphaFoldDB" id="E7AB64"/>
<organism evidence="2 3">
    <name type="scientific">Helicobacter felis (strain ATCC 49179 / CCUG 28539 / NCTC 12436 / CS1)</name>
    <dbReference type="NCBI Taxonomy" id="936155"/>
    <lineage>
        <taxon>Bacteria</taxon>
        <taxon>Pseudomonadati</taxon>
        <taxon>Campylobacterota</taxon>
        <taxon>Epsilonproteobacteria</taxon>
        <taxon>Campylobacterales</taxon>
        <taxon>Helicobacteraceae</taxon>
        <taxon>Helicobacter</taxon>
    </lineage>
</organism>
<proteinExistence type="predicted"/>
<keyword evidence="3" id="KW-1185">Reference proteome</keyword>
<gene>
    <name evidence="2" type="ordered locus">Hfelis_07400</name>
</gene>
<dbReference type="HOGENOM" id="CLU_120951_1_0_7"/>
<feature type="transmembrane region" description="Helical" evidence="1">
    <location>
        <begin position="6"/>
        <end position="31"/>
    </location>
</feature>
<keyword evidence="1" id="KW-0812">Transmembrane</keyword>
<dbReference type="PIRSF" id="PIRSF015875">
    <property type="entry name" value="UCP015875"/>
    <property type="match status" value="1"/>
</dbReference>
<feature type="transmembrane region" description="Helical" evidence="1">
    <location>
        <begin position="52"/>
        <end position="71"/>
    </location>
</feature>
<name>E7AB64_HELFC</name>
<feature type="transmembrane region" description="Helical" evidence="1">
    <location>
        <begin position="123"/>
        <end position="143"/>
    </location>
</feature>
<dbReference type="EMBL" id="FQ670179">
    <property type="protein sequence ID" value="CBY82824.1"/>
    <property type="molecule type" value="Genomic_DNA"/>
</dbReference>
<sequence>MQALYPYVLVVHLFCAIVFIGYLFFDVVILSRAKKHFPLDLANRIEEAIGSHAIKIMPLCVLLLLLTGGMMLSNYVGGEKGWLETPFQKFLLLKVTLACVIFALVIFSLLCKFFKRANPLAPIIHPLVLALGVGIVICAKWMWFA</sequence>
<dbReference type="Proteomes" id="UP000007934">
    <property type="component" value="Chromosome"/>
</dbReference>
<evidence type="ECO:0000313" key="2">
    <source>
        <dbReference type="EMBL" id="CBY82824.1"/>
    </source>
</evidence>
<dbReference type="OrthoDB" id="5955722at2"/>
<dbReference type="RefSeq" id="WP_013469190.1">
    <property type="nucleotide sequence ID" value="NC_014810.2"/>
</dbReference>
<protein>
    <submittedName>
        <fullName evidence="2">Inner membrane protein</fullName>
    </submittedName>
</protein>
<dbReference type="GeneID" id="36133354"/>
<reference evidence="2 3" key="1">
    <citation type="journal article" date="2011" name="Genome Biol. Evol.">
        <title>Comparative whole genome sequence analysis of the carcinogenic bacterial model pathogen Helicobacter felis.</title>
        <authorList>
            <person name="Arnold I.C."/>
            <person name="Zigova Z."/>
            <person name="Holden M."/>
            <person name="Lawley T.D."/>
            <person name="Rad R."/>
            <person name="Dougan G."/>
            <person name="Falkow S."/>
            <person name="Bentley S.D."/>
            <person name="Muller A."/>
        </authorList>
    </citation>
    <scope>NUCLEOTIDE SEQUENCE [LARGE SCALE GENOMIC DNA]</scope>
    <source>
        <strain evidence="3">ATCC 49179 / CCUG 28539 / NCTC 12436 / CS1</strain>
    </source>
</reference>
<dbReference type="InterPro" id="IPR007418">
    <property type="entry name" value="DUF474"/>
</dbReference>
<dbReference type="eggNOG" id="COG3399">
    <property type="taxonomic scope" value="Bacteria"/>
</dbReference>
<keyword evidence="1" id="KW-1133">Transmembrane helix</keyword>
<evidence type="ECO:0000313" key="3">
    <source>
        <dbReference type="Proteomes" id="UP000007934"/>
    </source>
</evidence>
<feature type="transmembrane region" description="Helical" evidence="1">
    <location>
        <begin position="91"/>
        <end position="111"/>
    </location>
</feature>
<evidence type="ECO:0000256" key="1">
    <source>
        <dbReference type="SAM" id="Phobius"/>
    </source>
</evidence>
<keyword evidence="1" id="KW-0472">Membrane</keyword>
<dbReference type="STRING" id="936155.HFELIS_07400"/>